<protein>
    <submittedName>
        <fullName evidence="3">Uncharacterized protein</fullName>
    </submittedName>
</protein>
<organism evidence="3 4">
    <name type="scientific">Stylonychia lemnae</name>
    <name type="common">Ciliate</name>
    <dbReference type="NCBI Taxonomy" id="5949"/>
    <lineage>
        <taxon>Eukaryota</taxon>
        <taxon>Sar</taxon>
        <taxon>Alveolata</taxon>
        <taxon>Ciliophora</taxon>
        <taxon>Intramacronucleata</taxon>
        <taxon>Spirotrichea</taxon>
        <taxon>Stichotrichia</taxon>
        <taxon>Sporadotrichida</taxon>
        <taxon>Oxytrichidae</taxon>
        <taxon>Stylonychinae</taxon>
        <taxon>Stylonychia</taxon>
    </lineage>
</organism>
<dbReference type="CDD" id="cd22966">
    <property type="entry name" value="DD_DYDC-like"/>
    <property type="match status" value="1"/>
</dbReference>
<feature type="region of interest" description="Disordered" evidence="2">
    <location>
        <begin position="453"/>
        <end position="481"/>
    </location>
</feature>
<feature type="region of interest" description="Disordered" evidence="2">
    <location>
        <begin position="624"/>
        <end position="691"/>
    </location>
</feature>
<gene>
    <name evidence="3" type="primary">Contig2664.g2856</name>
    <name evidence="3" type="ORF">STYLEM_16338</name>
</gene>
<name>A0A078AXQ1_STYLE</name>
<dbReference type="AlphaFoldDB" id="A0A078AXQ1"/>
<evidence type="ECO:0000313" key="4">
    <source>
        <dbReference type="Proteomes" id="UP000039865"/>
    </source>
</evidence>
<feature type="compositionally biased region" description="Basic and acidic residues" evidence="2">
    <location>
        <begin position="666"/>
        <end position="683"/>
    </location>
</feature>
<sequence length="707" mass="83148">MSKAGKDSKADKKAAKESDHPDASYIKREDIGVVVAKGLAVMYKTQPKNPVDFLAKWLLNYAQVEKKVLLKQEHEDKVRELKDKLEYQASVRRTENAHKLKEVYDEEEKVNLFREKIGLSSDLNDQLQDLVSFLKKKTSATAVYIGKLVSPKRPIGEGDDDNSHVDNDSPQIIHFTNATDGHDYLVDKILQQTQGLTFDVFKDDEPVEEERVLDEGEEGYQEQQERLAKAKEQPNEILPKFVYVKEVVREPRMHFFKVPKLGSFMAIRLEYQSCLFEESLAVAVSDYVDVMNKKREQDDEKRQYYEKLEEEKGDGDETIDQHHDKQWEEIKPQPYKTKKIQYVVCLNTLGQDREFTDEEKKTALRTVRDYRDRWEQVEQDNLMEDIRKRVKDIAHDKVYREHHEQMDTQALEKQIEEQLQPKEGEDPVDDDTKHLLAKKLRFKLLTKGFYAPGQVQQPGKSAPPEDHKADAPHDGPQYHPLTPEQWKRKIMAFRKLNVIKMGRVFQTVFYLLGYLREDICERDTNKLEWKKAKKLLDEDFFKRIGEYNPFGPKEGHYKQYQKLKFLKKNIASYEADQIDDYSVALGKLFRWLQSAIELREEDVIQRREQIAKLKEERQLAIDASQERERLKDNDLNEYDAKEDERLAAIEEEEDGEGQVSPQKQRRNFDEDGHLKKWDEENPKIDIPPEVVDYIDNDFDLESEDGKE</sequence>
<dbReference type="OMA" id="HYICEDM"/>
<reference evidence="3 4" key="1">
    <citation type="submission" date="2014-06" db="EMBL/GenBank/DDBJ databases">
        <authorList>
            <person name="Swart Estienne"/>
        </authorList>
    </citation>
    <scope>NUCLEOTIDE SEQUENCE [LARGE SCALE GENOMIC DNA]</scope>
    <source>
        <strain evidence="3 4">130c</strain>
    </source>
</reference>
<dbReference type="Proteomes" id="UP000039865">
    <property type="component" value="Unassembled WGS sequence"/>
</dbReference>
<comment type="similarity">
    <text evidence="1">Belongs to the dpy-30 family.</text>
</comment>
<feature type="compositionally biased region" description="Basic and acidic residues" evidence="2">
    <location>
        <begin position="624"/>
        <end position="648"/>
    </location>
</feature>
<feature type="region of interest" description="Disordered" evidence="2">
    <location>
        <begin position="1"/>
        <end position="23"/>
    </location>
</feature>
<dbReference type="GO" id="GO:0048188">
    <property type="term" value="C:Set1C/COMPASS complex"/>
    <property type="evidence" value="ECO:0007669"/>
    <property type="project" value="InterPro"/>
</dbReference>
<dbReference type="PANTHER" id="PTHR23356">
    <property type="entry name" value="DPY30-RELATED"/>
    <property type="match status" value="1"/>
</dbReference>
<accession>A0A078AXQ1</accession>
<dbReference type="Pfam" id="PF05186">
    <property type="entry name" value="Dpy-30"/>
    <property type="match status" value="1"/>
</dbReference>
<evidence type="ECO:0000313" key="3">
    <source>
        <dbReference type="EMBL" id="CDW87235.1"/>
    </source>
</evidence>
<keyword evidence="4" id="KW-1185">Reference proteome</keyword>
<dbReference type="Gene3D" id="1.20.890.10">
    <property type="entry name" value="cAMP-dependent protein kinase regulatory subunit, dimerization-anchoring domain"/>
    <property type="match status" value="1"/>
</dbReference>
<dbReference type="InterPro" id="IPR049630">
    <property type="entry name" value="DYDC-like_DD"/>
</dbReference>
<feature type="compositionally biased region" description="Basic and acidic residues" evidence="2">
    <location>
        <begin position="463"/>
        <end position="473"/>
    </location>
</feature>
<evidence type="ECO:0000256" key="1">
    <source>
        <dbReference type="ARBA" id="ARBA00010849"/>
    </source>
</evidence>
<dbReference type="PANTHER" id="PTHR23356:SF16">
    <property type="entry name" value="DPY30 DOMAIN CONTAINING 2"/>
    <property type="match status" value="1"/>
</dbReference>
<evidence type="ECO:0000256" key="2">
    <source>
        <dbReference type="SAM" id="MobiDB-lite"/>
    </source>
</evidence>
<dbReference type="InterPro" id="IPR007858">
    <property type="entry name" value="Dpy-30_motif"/>
</dbReference>
<proteinExistence type="inferred from homology"/>
<dbReference type="InterPro" id="IPR037856">
    <property type="entry name" value="Sdc1/DPY30"/>
</dbReference>
<dbReference type="InParanoid" id="A0A078AXQ1"/>
<dbReference type="OrthoDB" id="432281at2759"/>
<dbReference type="EMBL" id="CCKQ01015423">
    <property type="protein sequence ID" value="CDW87235.1"/>
    <property type="molecule type" value="Genomic_DNA"/>
</dbReference>